<dbReference type="AlphaFoldDB" id="A0A2T9JQ67"/>
<evidence type="ECO:0000313" key="2">
    <source>
        <dbReference type="EMBL" id="PVM85857.1"/>
    </source>
</evidence>
<organism evidence="2 3">
    <name type="scientific">Caulobacter endophyticus</name>
    <dbReference type="NCBI Taxonomy" id="2172652"/>
    <lineage>
        <taxon>Bacteria</taxon>
        <taxon>Pseudomonadati</taxon>
        <taxon>Pseudomonadota</taxon>
        <taxon>Alphaproteobacteria</taxon>
        <taxon>Caulobacterales</taxon>
        <taxon>Caulobacteraceae</taxon>
        <taxon>Caulobacter</taxon>
    </lineage>
</organism>
<evidence type="ECO:0000313" key="3">
    <source>
        <dbReference type="Proteomes" id="UP000245073"/>
    </source>
</evidence>
<dbReference type="RefSeq" id="WP_109102006.1">
    <property type="nucleotide sequence ID" value="NZ_QDKQ01000057.1"/>
</dbReference>
<evidence type="ECO:0000256" key="1">
    <source>
        <dbReference type="SAM" id="SignalP"/>
    </source>
</evidence>
<protein>
    <recommendedName>
        <fullName evidence="4">Protein activator of alkane oxidation PraB</fullName>
    </recommendedName>
</protein>
<evidence type="ECO:0008006" key="4">
    <source>
        <dbReference type="Google" id="ProtNLM"/>
    </source>
</evidence>
<keyword evidence="1" id="KW-0732">Signal</keyword>
<accession>A0A2T9JQ67</accession>
<reference evidence="2 3" key="1">
    <citation type="submission" date="2018-04" db="EMBL/GenBank/DDBJ databases">
        <title>The genome sequence of Caulobacter sp. 744.</title>
        <authorList>
            <person name="Gao J."/>
            <person name="Sun J."/>
        </authorList>
    </citation>
    <scope>NUCLEOTIDE SEQUENCE [LARGE SCALE GENOMIC DNA]</scope>
    <source>
        <strain evidence="2 3">774</strain>
    </source>
</reference>
<dbReference type="Proteomes" id="UP000245073">
    <property type="component" value="Unassembled WGS sequence"/>
</dbReference>
<feature type="signal peptide" evidence="1">
    <location>
        <begin position="1"/>
        <end position="23"/>
    </location>
</feature>
<comment type="caution">
    <text evidence="2">The sequence shown here is derived from an EMBL/GenBank/DDBJ whole genome shotgun (WGS) entry which is preliminary data.</text>
</comment>
<sequence>MVRIAGAVMVAALALGVAPAAQAGFTSAGTPIVLSGPILFKIAGSPVYTCTLTLNATISSGGTTMTVSSGSMGPPGAPCGVITPWFSPAWSFNTLPPSGGTTVTDMTISNLFLHTFLGDCRETIEVQWNDAANILTIPTQAVGPAPAPYGCEISGTLVSSQDLTITYP</sequence>
<dbReference type="EMBL" id="QDKQ01000057">
    <property type="protein sequence ID" value="PVM85857.1"/>
    <property type="molecule type" value="Genomic_DNA"/>
</dbReference>
<name>A0A2T9JQ67_9CAUL</name>
<proteinExistence type="predicted"/>
<gene>
    <name evidence="2" type="ORF">DDF67_16800</name>
</gene>
<keyword evidence="3" id="KW-1185">Reference proteome</keyword>
<feature type="chain" id="PRO_5015737958" description="Protein activator of alkane oxidation PraB" evidence="1">
    <location>
        <begin position="24"/>
        <end position="168"/>
    </location>
</feature>
<dbReference type="OrthoDB" id="7575088at2"/>